<keyword evidence="2" id="KW-1185">Reference proteome</keyword>
<evidence type="ECO:0000313" key="2">
    <source>
        <dbReference type="Proteomes" id="UP001218638"/>
    </source>
</evidence>
<dbReference type="Pfam" id="PF15887">
    <property type="entry name" value="Peptidase_Mx"/>
    <property type="match status" value="1"/>
</dbReference>
<protein>
    <submittedName>
        <fullName evidence="1">Zinc-binding metallopeptidase</fullName>
    </submittedName>
</protein>
<organism evidence="1 2">
    <name type="scientific">Synoicihabitans lomoniglobus</name>
    <dbReference type="NCBI Taxonomy" id="2909285"/>
    <lineage>
        <taxon>Bacteria</taxon>
        <taxon>Pseudomonadati</taxon>
        <taxon>Verrucomicrobiota</taxon>
        <taxon>Opitutia</taxon>
        <taxon>Opitutales</taxon>
        <taxon>Opitutaceae</taxon>
        <taxon>Synoicihabitans</taxon>
    </lineage>
</organism>
<dbReference type="Gene3D" id="3.40.390.70">
    <property type="match status" value="1"/>
</dbReference>
<dbReference type="RefSeq" id="WP_330928236.1">
    <property type="nucleotide sequence ID" value="NZ_CP119075.1"/>
</dbReference>
<dbReference type="InterPro" id="IPR031321">
    <property type="entry name" value="UCP012641"/>
</dbReference>
<reference evidence="1" key="1">
    <citation type="submission" date="2023-03" db="EMBL/GenBank/DDBJ databases">
        <title>Lomoglobus Profundus gen. nov., sp. nov., a novel member of the phylum Verrucomicrobia, isolated from deep-marine sediment of South China Sea.</title>
        <authorList>
            <person name="Ahmad T."/>
            <person name="Ishaq S.E."/>
            <person name="Wang F."/>
        </authorList>
    </citation>
    <scope>NUCLEOTIDE SEQUENCE</scope>
    <source>
        <strain evidence="1">LMO-M01</strain>
    </source>
</reference>
<dbReference type="EMBL" id="CP119075">
    <property type="protein sequence ID" value="WED65234.1"/>
    <property type="molecule type" value="Genomic_DNA"/>
</dbReference>
<sequence length="337" mass="39610">MAGRWQKFSEERLLNTRMCDLTLKVEGTIIEERRARLLTELEAKGLRFRPHFWISEEWFTPDGVPGIAVPFYLTHPRLTSLERKFMLEAEGATESSCLRILRHEAGHAIDNAYRLHRRKRWRELFGSFTEPYPDAYRPRPASKRFVQHLNGWYAQAHPAEDFAETFAVWMTPGYPWRRRYQGWAALEKLEYVDALMAEIAGETPPVRTRRQIEPLSEAKHTLAEYFERKRSHYSVEWPGYYDRDLRAIFVEEGRSRARPPAASYLRSQRREFSRIVGEATGFPPYTIDQLLKTMIARCGSMKLRLRESPTRTRERMLLMLTAHTMQVAHAGYFPIAV</sequence>
<dbReference type="AlphaFoldDB" id="A0AAE9ZXZ8"/>
<gene>
    <name evidence="1" type="ORF">PXH66_23085</name>
</gene>
<proteinExistence type="predicted"/>
<evidence type="ECO:0000313" key="1">
    <source>
        <dbReference type="EMBL" id="WED65234.1"/>
    </source>
</evidence>
<dbReference type="Proteomes" id="UP001218638">
    <property type="component" value="Chromosome"/>
</dbReference>
<dbReference type="KEGG" id="slom:PXH66_23085"/>
<accession>A0AAE9ZXZ8</accession>
<name>A0AAE9ZXZ8_9BACT</name>